<keyword evidence="2" id="KW-1185">Reference proteome</keyword>
<sequence length="233" mass="27413">MPLPMVHLNVAVLFAESMQTHVERGSFYLGNIAPDSIHMREGWTRTAKENTHFNPKDKNEGDYVEQLKERYSTYIQQHADEGWKWFVRGYFMHVLTDFYWFRSVHPQFVEQVTITDQNSGMNRTKDELGRLYYQETDQIDFNLYQQANWSEEVWQMLEITPGYDVADLLTAEEILGWRERTFSFFNESANEPGIVPKFITDVKISAFVADTAQRLKVLLQGWDNKLQHANISI</sequence>
<protein>
    <recommendedName>
        <fullName evidence="3">Phospholipase C/D domain-containing protein</fullName>
    </recommendedName>
</protein>
<reference evidence="1 2" key="1">
    <citation type="submission" date="2015-08" db="EMBL/GenBank/DDBJ databases">
        <title>Draft genome sequence of cellulolytic and xylanolytic Paenibacillus sp. A59, isolated from a decaying forest soil from Patagonia, Argentina.</title>
        <authorList>
            <person name="Ghio S."/>
            <person name="Caceres A.M."/>
            <person name="Talia P."/>
            <person name="Grasso D."/>
            <person name="Campos E."/>
        </authorList>
    </citation>
    <scope>NUCLEOTIDE SEQUENCE [LARGE SCALE GENOMIC DNA]</scope>
    <source>
        <strain evidence="1 2">A59</strain>
    </source>
</reference>
<evidence type="ECO:0008006" key="3">
    <source>
        <dbReference type="Google" id="ProtNLM"/>
    </source>
</evidence>
<comment type="caution">
    <text evidence="1">The sequence shown here is derived from an EMBL/GenBank/DDBJ whole genome shotgun (WGS) entry which is preliminary data.</text>
</comment>
<dbReference type="PATRIC" id="fig|1705561.3.peg.1486"/>
<dbReference type="Proteomes" id="UP000037688">
    <property type="component" value="Unassembled WGS sequence"/>
</dbReference>
<organism evidence="1 2">
    <name type="scientific">Paenibacillus xylanivorans</name>
    <dbReference type="NCBI Taxonomy" id="1705561"/>
    <lineage>
        <taxon>Bacteria</taxon>
        <taxon>Bacillati</taxon>
        <taxon>Bacillota</taxon>
        <taxon>Bacilli</taxon>
        <taxon>Bacillales</taxon>
        <taxon>Paenibacillaceae</taxon>
        <taxon>Paenibacillus</taxon>
    </lineage>
</organism>
<dbReference type="EMBL" id="LITU01000050">
    <property type="protein sequence ID" value="KOY16858.1"/>
    <property type="molecule type" value="Genomic_DNA"/>
</dbReference>
<accession>A0A0M9BQ75</accession>
<dbReference type="AlphaFoldDB" id="A0A0M9BQ75"/>
<proteinExistence type="predicted"/>
<dbReference type="RefSeq" id="WP_053780341.1">
    <property type="nucleotide sequence ID" value="NZ_LITU01000050.1"/>
</dbReference>
<evidence type="ECO:0000313" key="2">
    <source>
        <dbReference type="Proteomes" id="UP000037688"/>
    </source>
</evidence>
<evidence type="ECO:0000313" key="1">
    <source>
        <dbReference type="EMBL" id="KOY16858.1"/>
    </source>
</evidence>
<gene>
    <name evidence="1" type="ORF">AMS66_08270</name>
</gene>
<dbReference type="OrthoDB" id="9810012at2"/>
<name>A0A0M9BQ75_9BACL</name>